<gene>
    <name evidence="1" type="ORF">JCM21142_104308</name>
</gene>
<proteinExistence type="predicted"/>
<reference evidence="1 2" key="1">
    <citation type="journal article" date="2014" name="Genome Announc.">
        <title>Draft Genome Sequence of Cytophaga fermentans JCM 21142T, a Facultative Anaerobe Isolated from Marine Mud.</title>
        <authorList>
            <person name="Starns D."/>
            <person name="Oshima K."/>
            <person name="Suda W."/>
            <person name="Iino T."/>
            <person name="Yuki M."/>
            <person name="Inoue J."/>
            <person name="Kitamura K."/>
            <person name="Iida T."/>
            <person name="Darby A."/>
            <person name="Hattori M."/>
            <person name="Ohkuma M."/>
        </authorList>
    </citation>
    <scope>NUCLEOTIDE SEQUENCE [LARGE SCALE GENOMIC DNA]</scope>
    <source>
        <strain evidence="1 2">JCM 21142</strain>
    </source>
</reference>
<evidence type="ECO:0000313" key="2">
    <source>
        <dbReference type="Proteomes" id="UP000019402"/>
    </source>
</evidence>
<dbReference type="eggNOG" id="ENOG502Z9T2">
    <property type="taxonomic scope" value="Bacteria"/>
</dbReference>
<accession>W7YDM9</accession>
<dbReference type="RefSeq" id="WP_052342939.1">
    <property type="nucleotide sequence ID" value="NZ_BAMD01000097.1"/>
</dbReference>
<comment type="caution">
    <text evidence="1">The sequence shown here is derived from an EMBL/GenBank/DDBJ whole genome shotgun (WGS) entry which is preliminary data.</text>
</comment>
<evidence type="ECO:0000313" key="1">
    <source>
        <dbReference type="EMBL" id="GAF05568.1"/>
    </source>
</evidence>
<dbReference type="AlphaFoldDB" id="W7YDM9"/>
<dbReference type="Proteomes" id="UP000019402">
    <property type="component" value="Unassembled WGS sequence"/>
</dbReference>
<dbReference type="EMBL" id="BAMD01000097">
    <property type="protein sequence ID" value="GAF05568.1"/>
    <property type="molecule type" value="Genomic_DNA"/>
</dbReference>
<name>W7YDM9_9BACT</name>
<organism evidence="1 2">
    <name type="scientific">Saccharicrinis fermentans DSM 9555 = JCM 21142</name>
    <dbReference type="NCBI Taxonomy" id="869213"/>
    <lineage>
        <taxon>Bacteria</taxon>
        <taxon>Pseudomonadati</taxon>
        <taxon>Bacteroidota</taxon>
        <taxon>Bacteroidia</taxon>
        <taxon>Marinilabiliales</taxon>
        <taxon>Marinilabiliaceae</taxon>
        <taxon>Saccharicrinis</taxon>
    </lineage>
</organism>
<sequence>MRIELPYHRIYRPVIESHPNAGYSSWAYIVDRNYCQSGHSYVRAFLLILEDLKRIFEFIEPSPESMQTFSYRIHELFMRTCIEVEANFKAILSENIYTPQLDRFGNPILNMRIYRKVNSTHRLSSYKVGLPQWSDSELLILEPFKVWSESNTSPEWYQSYNKSKHDRHDNFKYANLENLLNAISGLLVLISSQFRQEDFSAGESLMAFSGGDYYDMQSAIGSLFRIQFPTNWSDEEKYHFDWSELKNEEIRFQKFNYDEL</sequence>
<dbReference type="OrthoDB" id="7210418at2"/>
<keyword evidence="2" id="KW-1185">Reference proteome</keyword>
<protein>
    <submittedName>
        <fullName evidence="1">Uncharacterized protein</fullName>
    </submittedName>
</protein>
<dbReference type="STRING" id="869213.GCA_000517085_00434"/>